<protein>
    <submittedName>
        <fullName evidence="2">Uncharacterized protein</fullName>
    </submittedName>
</protein>
<accession>A0A7M1RRF7</accession>
<feature type="compositionally biased region" description="Basic and acidic residues" evidence="1">
    <location>
        <begin position="111"/>
        <end position="120"/>
    </location>
</feature>
<keyword evidence="3" id="KW-1185">Reference proteome</keyword>
<dbReference type="RefSeq" id="YP_010112340.1">
    <property type="nucleotide sequence ID" value="NC_055890.1"/>
</dbReference>
<feature type="region of interest" description="Disordered" evidence="1">
    <location>
        <begin position="104"/>
        <end position="134"/>
    </location>
</feature>
<feature type="compositionally biased region" description="Acidic residues" evidence="1">
    <location>
        <begin position="121"/>
        <end position="134"/>
    </location>
</feature>
<evidence type="ECO:0000313" key="2">
    <source>
        <dbReference type="EMBL" id="QOR56888.1"/>
    </source>
</evidence>
<reference evidence="2 3" key="1">
    <citation type="submission" date="2020-07" db="EMBL/GenBank/DDBJ databases">
        <title>Taxonomic proposal: Crassvirales, a new order of highly abundant and diverse bacterial viruses.</title>
        <authorList>
            <person name="Shkoporov A.N."/>
            <person name="Stockdale S.R."/>
            <person name="Guerin E."/>
            <person name="Ross R.P."/>
            <person name="Hill C."/>
        </authorList>
    </citation>
    <scope>NUCLEOTIDE SEQUENCE [LARGE SCALE GENOMIC DNA]</scope>
</reference>
<evidence type="ECO:0000313" key="3">
    <source>
        <dbReference type="Proteomes" id="UP000593741"/>
    </source>
</evidence>
<dbReference type="EMBL" id="MT774397">
    <property type="protein sequence ID" value="QOR56888.1"/>
    <property type="molecule type" value="Genomic_DNA"/>
</dbReference>
<evidence type="ECO:0000256" key="1">
    <source>
        <dbReference type="SAM" id="MobiDB-lite"/>
    </source>
</evidence>
<sequence>MTIEESKAMWNIEKSNVDQVNFTKGMKALYKAVDKVIENGIITYEDFTNDTIDELTTLMVQEGKGEIDTVDRVEQIDLMCKRLTKRYEEKYNARELGTGITELSTDSAEVSDPKKLHESECITEESVSDNTEIE</sequence>
<name>A0A7M1RRF7_9CAUD</name>
<dbReference type="GeneID" id="65130807"/>
<proteinExistence type="predicted"/>
<organism evidence="2 3">
    <name type="scientific">uncultured phage cr56_1</name>
    <dbReference type="NCBI Taxonomy" id="2772081"/>
    <lineage>
        <taxon>Viruses</taxon>
        <taxon>Duplodnaviria</taxon>
        <taxon>Heunggongvirae</taxon>
        <taxon>Uroviricota</taxon>
        <taxon>Caudoviricetes</taxon>
        <taxon>Crassvirales</taxon>
        <taxon>Suoliviridae</taxon>
        <taxon>Loutivirinae</taxon>
        <taxon>Buchavirus</taxon>
        <taxon>Buchavirus faecalis</taxon>
    </lineage>
</organism>
<dbReference type="KEGG" id="vg:65130807"/>
<dbReference type="Proteomes" id="UP000593741">
    <property type="component" value="Genome"/>
</dbReference>